<evidence type="ECO:0000313" key="1">
    <source>
        <dbReference type="EMBL" id="KAA8909231.1"/>
    </source>
</evidence>
<accession>A0A642V5F5</accession>
<evidence type="ECO:0000313" key="2">
    <source>
        <dbReference type="Proteomes" id="UP000761534"/>
    </source>
</evidence>
<dbReference type="EMBL" id="SWFS01000346">
    <property type="protein sequence ID" value="KAA8909231.1"/>
    <property type="molecule type" value="Genomic_DNA"/>
</dbReference>
<keyword evidence="2" id="KW-1185">Reference proteome</keyword>
<gene>
    <name evidence="1" type="ORF">TRICI_004602</name>
</gene>
<dbReference type="Proteomes" id="UP000761534">
    <property type="component" value="Unassembled WGS sequence"/>
</dbReference>
<reference evidence="1" key="1">
    <citation type="journal article" date="2019" name="G3 (Bethesda)">
        <title>Genome Assemblies of Two Rare Opportunistic Yeast Pathogens: Diutina rugosa (syn. Candida rugosa) and Trichomonascus ciferrii (syn. Candida ciferrii).</title>
        <authorList>
            <person name="Mixao V."/>
            <person name="Saus E."/>
            <person name="Hansen A.P."/>
            <person name="Lass-Florl C."/>
            <person name="Gabaldon T."/>
        </authorList>
    </citation>
    <scope>NUCLEOTIDE SEQUENCE</scope>
    <source>
        <strain evidence="1">CBS 4856</strain>
    </source>
</reference>
<comment type="caution">
    <text evidence="1">The sequence shown here is derived from an EMBL/GenBank/DDBJ whole genome shotgun (WGS) entry which is preliminary data.</text>
</comment>
<protein>
    <submittedName>
        <fullName evidence="1">Uncharacterized protein</fullName>
    </submittedName>
</protein>
<sequence>MSTRARTSKEKKKKEKEEEKVVNVGELSKEFLSKFVSTDGTREGYRAMVDSEWDTLRMIEQQGFKEEGTVLEQLLSFVLLYIRVECGDEESFKWNIPEIDAVERLLTSVKQHLVNGRLFCVAQYYRNVENGNSDRRHTELTVVNQTLKSRLNRYCLLLCAALELSVPCDDILFPVVCRVFSAASSRDYLNPYSTVSLSTICSVPILELHRSVELSLFLKNTLLPACDQNKPVEIPHFDLHPLFAQLIKSNI</sequence>
<dbReference type="AlphaFoldDB" id="A0A642V5F5"/>
<proteinExistence type="predicted"/>
<dbReference type="VEuPathDB" id="FungiDB:TRICI_004602"/>
<name>A0A642V5F5_9ASCO</name>
<organism evidence="1 2">
    <name type="scientific">Trichomonascus ciferrii</name>
    <dbReference type="NCBI Taxonomy" id="44093"/>
    <lineage>
        <taxon>Eukaryota</taxon>
        <taxon>Fungi</taxon>
        <taxon>Dikarya</taxon>
        <taxon>Ascomycota</taxon>
        <taxon>Saccharomycotina</taxon>
        <taxon>Dipodascomycetes</taxon>
        <taxon>Dipodascales</taxon>
        <taxon>Trichomonascaceae</taxon>
        <taxon>Trichomonascus</taxon>
        <taxon>Trichomonascus ciferrii complex</taxon>
    </lineage>
</organism>